<dbReference type="InterPro" id="IPR002156">
    <property type="entry name" value="RNaseH_domain"/>
</dbReference>
<dbReference type="Pfam" id="PF13456">
    <property type="entry name" value="RVT_3"/>
    <property type="match status" value="1"/>
</dbReference>
<dbReference type="GO" id="GO:0004523">
    <property type="term" value="F:RNA-DNA hybrid ribonuclease activity"/>
    <property type="evidence" value="ECO:0007669"/>
    <property type="project" value="InterPro"/>
</dbReference>
<feature type="domain" description="RNase H type-1" evidence="1">
    <location>
        <begin position="95"/>
        <end position="204"/>
    </location>
</feature>
<accession>A0AAD8MS54</accession>
<name>A0AAD8MS54_9APIA</name>
<dbReference type="AlphaFoldDB" id="A0AAD8MS54"/>
<reference evidence="2" key="2">
    <citation type="submission" date="2023-05" db="EMBL/GenBank/DDBJ databases">
        <authorList>
            <person name="Schelkunov M.I."/>
        </authorList>
    </citation>
    <scope>NUCLEOTIDE SEQUENCE</scope>
    <source>
        <strain evidence="2">Hsosn_3</strain>
        <tissue evidence="2">Leaf</tissue>
    </source>
</reference>
<reference evidence="2" key="1">
    <citation type="submission" date="2023-02" db="EMBL/GenBank/DDBJ databases">
        <title>Genome of toxic invasive species Heracleum sosnowskyi carries increased number of genes despite the absence of recent whole-genome duplications.</title>
        <authorList>
            <person name="Schelkunov M."/>
            <person name="Shtratnikova V."/>
            <person name="Makarenko M."/>
            <person name="Klepikova A."/>
            <person name="Omelchenko D."/>
            <person name="Novikova G."/>
            <person name="Obukhova E."/>
            <person name="Bogdanov V."/>
            <person name="Penin A."/>
            <person name="Logacheva M."/>
        </authorList>
    </citation>
    <scope>NUCLEOTIDE SEQUENCE</scope>
    <source>
        <strain evidence="2">Hsosn_3</strain>
        <tissue evidence="2">Leaf</tissue>
    </source>
</reference>
<dbReference type="GO" id="GO:0003676">
    <property type="term" value="F:nucleic acid binding"/>
    <property type="evidence" value="ECO:0007669"/>
    <property type="project" value="InterPro"/>
</dbReference>
<dbReference type="Proteomes" id="UP001237642">
    <property type="component" value="Unassembled WGS sequence"/>
</dbReference>
<comment type="caution">
    <text evidence="2">The sequence shown here is derived from an EMBL/GenBank/DDBJ whole genome shotgun (WGS) entry which is preliminary data.</text>
</comment>
<keyword evidence="3" id="KW-1185">Reference proteome</keyword>
<dbReference type="PANTHER" id="PTHR47723">
    <property type="entry name" value="OS05G0353850 PROTEIN"/>
    <property type="match status" value="1"/>
</dbReference>
<protein>
    <recommendedName>
        <fullName evidence="1">RNase H type-1 domain-containing protein</fullName>
    </recommendedName>
</protein>
<gene>
    <name evidence="2" type="ORF">POM88_015493</name>
</gene>
<sequence length="281" mass="31026">MSRTSITGSAVEPLDNLSTGGSLVTSAVVARDAFRGKVEIVSDKKESIHSATRLAYDCAKNGMANEWVPPPTGTIKVNVHGGISSFPFPRGNAFVVGIILRDEEGSLLCNLLGTIPNLNLAAKAIQLWAIFNGMCLAFERGFINIHPETDNLLAFYLMKNSRDGVLEELHNLVQQIDMMRRDPRWTISIFLIYPRCNTASIYHAHLGGQLDRLYILNVVSVCDLDEYLAMDMDLLGDFNIGLDIDNEDEEVVKFPKAGEIPPGGARIVELHHAIFEDEIID</sequence>
<evidence type="ECO:0000313" key="3">
    <source>
        <dbReference type="Proteomes" id="UP001237642"/>
    </source>
</evidence>
<dbReference type="InterPro" id="IPR053151">
    <property type="entry name" value="RNase_H-like"/>
</dbReference>
<organism evidence="2 3">
    <name type="scientific">Heracleum sosnowskyi</name>
    <dbReference type="NCBI Taxonomy" id="360622"/>
    <lineage>
        <taxon>Eukaryota</taxon>
        <taxon>Viridiplantae</taxon>
        <taxon>Streptophyta</taxon>
        <taxon>Embryophyta</taxon>
        <taxon>Tracheophyta</taxon>
        <taxon>Spermatophyta</taxon>
        <taxon>Magnoliopsida</taxon>
        <taxon>eudicotyledons</taxon>
        <taxon>Gunneridae</taxon>
        <taxon>Pentapetalae</taxon>
        <taxon>asterids</taxon>
        <taxon>campanulids</taxon>
        <taxon>Apiales</taxon>
        <taxon>Apiaceae</taxon>
        <taxon>Apioideae</taxon>
        <taxon>apioid superclade</taxon>
        <taxon>Tordylieae</taxon>
        <taxon>Tordyliinae</taxon>
        <taxon>Heracleum</taxon>
    </lineage>
</organism>
<evidence type="ECO:0000313" key="2">
    <source>
        <dbReference type="EMBL" id="KAK1387315.1"/>
    </source>
</evidence>
<proteinExistence type="predicted"/>
<dbReference type="EMBL" id="JAUIZM010000004">
    <property type="protein sequence ID" value="KAK1387315.1"/>
    <property type="molecule type" value="Genomic_DNA"/>
</dbReference>
<evidence type="ECO:0000259" key="1">
    <source>
        <dbReference type="Pfam" id="PF13456"/>
    </source>
</evidence>
<dbReference type="PANTHER" id="PTHR47723:SF13">
    <property type="entry name" value="PUTATIVE-RELATED"/>
    <property type="match status" value="1"/>
</dbReference>